<organism evidence="7 8">
    <name type="scientific">Tulasnella calospora MUT 4182</name>
    <dbReference type="NCBI Taxonomy" id="1051891"/>
    <lineage>
        <taxon>Eukaryota</taxon>
        <taxon>Fungi</taxon>
        <taxon>Dikarya</taxon>
        <taxon>Basidiomycota</taxon>
        <taxon>Agaricomycotina</taxon>
        <taxon>Agaricomycetes</taxon>
        <taxon>Cantharellales</taxon>
        <taxon>Tulasnellaceae</taxon>
        <taxon>Tulasnella</taxon>
    </lineage>
</organism>
<feature type="region of interest" description="Disordered" evidence="4">
    <location>
        <begin position="482"/>
        <end position="521"/>
    </location>
</feature>
<keyword evidence="2" id="KW-0732">Signal</keyword>
<feature type="compositionally biased region" description="Basic and acidic residues" evidence="4">
    <location>
        <begin position="588"/>
        <end position="598"/>
    </location>
</feature>
<evidence type="ECO:0000259" key="5">
    <source>
        <dbReference type="Pfam" id="PF00149"/>
    </source>
</evidence>
<dbReference type="Pfam" id="PF02872">
    <property type="entry name" value="5_nucleotid_C"/>
    <property type="match status" value="1"/>
</dbReference>
<sequence>MSSSTILNLVHFNDVYRVTPQKVPGTSKKIDVTQFAELLDSIRNSWPKTSTTTDAKTVEDGLVLFSGDVFSPSIESSVTRGSHMVPVMNELRPDVSLTGNHDFDFGYHHLYKLIEDCKFPWLLSNIKDTDTGGPPQGLSRFKVFERAGIRVGVIGLVEKEWIATVNSWPPNFQYQPMDQVGVELSKLLRDPEGEYKCDLILALTHARIPNDITLAKQLGAVPASDQRCHEHGVDILFGGHDHMYYIGKAISEWEGYNFGEPQLGAEADDGLLIIKSGTDFRDLSSMTVELVDAPEGSARRKLVKSVKGKHHIISSEMPSSESLKQILSTLLKDVGSALKAPVCRSLTEVDCKSGYVRTEESASGNWFADVLKHTYDDALCAEGNGGADGVLICGGTIRGDSVYGPGLITLGDIMEILPFEDPIVVIAVDGATLYTALESALSTWPAQEGRFPIVSGFRVEWDSRRPPNQRIVGIWEERIENESGAESDSDDAASIHSEHTSGTSTPVQKHKPCKGDEVSREPGGKLYKVVTRYYMATGHDGYEALKDCKYVGGIDDEHGQIMSAIVRKYLLGLQYVNRLKAIAAKRKAEAADASRPSDGKPPLSQHASDRAKARWKDAGRRVIARVSRRHNRTNINNALKTTETTEMSSVDCFDGARARKGGGEANRDDAVDNTETKGDLVVVAPVVDGRLKNFGVEDK</sequence>
<evidence type="ECO:0000313" key="7">
    <source>
        <dbReference type="EMBL" id="KIO34287.1"/>
    </source>
</evidence>
<comment type="similarity">
    <text evidence="1 3">Belongs to the 5'-nucleotidase family.</text>
</comment>
<evidence type="ECO:0000256" key="1">
    <source>
        <dbReference type="ARBA" id="ARBA00006654"/>
    </source>
</evidence>
<dbReference type="Proteomes" id="UP000054248">
    <property type="component" value="Unassembled WGS sequence"/>
</dbReference>
<dbReference type="InterPro" id="IPR029052">
    <property type="entry name" value="Metallo-depent_PP-like"/>
</dbReference>
<dbReference type="STRING" id="1051891.A0A0C3MKP8"/>
<evidence type="ECO:0000313" key="8">
    <source>
        <dbReference type="Proteomes" id="UP000054248"/>
    </source>
</evidence>
<protein>
    <recommendedName>
        <fullName evidence="9">5'-Nucleotidase C-terminal domain-containing protein</fullName>
    </recommendedName>
</protein>
<reference evidence="8" key="2">
    <citation type="submission" date="2015-01" db="EMBL/GenBank/DDBJ databases">
        <title>Evolutionary Origins and Diversification of the Mycorrhizal Mutualists.</title>
        <authorList>
            <consortium name="DOE Joint Genome Institute"/>
            <consortium name="Mycorrhizal Genomics Consortium"/>
            <person name="Kohler A."/>
            <person name="Kuo A."/>
            <person name="Nagy L.G."/>
            <person name="Floudas D."/>
            <person name="Copeland A."/>
            <person name="Barry K.W."/>
            <person name="Cichocki N."/>
            <person name="Veneault-Fourrey C."/>
            <person name="LaButti K."/>
            <person name="Lindquist E.A."/>
            <person name="Lipzen A."/>
            <person name="Lundell T."/>
            <person name="Morin E."/>
            <person name="Murat C."/>
            <person name="Riley R."/>
            <person name="Ohm R."/>
            <person name="Sun H."/>
            <person name="Tunlid A."/>
            <person name="Henrissat B."/>
            <person name="Grigoriev I.V."/>
            <person name="Hibbett D.S."/>
            <person name="Martin F."/>
        </authorList>
    </citation>
    <scope>NUCLEOTIDE SEQUENCE [LARGE SCALE GENOMIC DNA]</scope>
    <source>
        <strain evidence="8">MUT 4182</strain>
    </source>
</reference>
<feature type="domain" description="Calcineurin-like phosphoesterase" evidence="5">
    <location>
        <begin position="59"/>
        <end position="244"/>
    </location>
</feature>
<dbReference type="OrthoDB" id="10252235at2759"/>
<name>A0A0C3MKP8_9AGAM</name>
<feature type="region of interest" description="Disordered" evidence="4">
    <location>
        <begin position="588"/>
        <end position="614"/>
    </location>
</feature>
<dbReference type="InterPro" id="IPR008334">
    <property type="entry name" value="5'-Nucleotdase_C"/>
</dbReference>
<dbReference type="AlphaFoldDB" id="A0A0C3MKP8"/>
<keyword evidence="3" id="KW-0547">Nucleotide-binding</keyword>
<accession>A0A0C3MKP8</accession>
<dbReference type="Gene3D" id="3.90.780.10">
    <property type="entry name" value="5'-Nucleotidase, C-terminal domain"/>
    <property type="match status" value="1"/>
</dbReference>
<dbReference type="PANTHER" id="PTHR11575:SF48">
    <property type="entry name" value="5'-NUCLEOTIDASE"/>
    <property type="match status" value="1"/>
</dbReference>
<proteinExistence type="inferred from homology"/>
<dbReference type="GO" id="GO:0009166">
    <property type="term" value="P:nucleotide catabolic process"/>
    <property type="evidence" value="ECO:0007669"/>
    <property type="project" value="InterPro"/>
</dbReference>
<dbReference type="Pfam" id="PF00149">
    <property type="entry name" value="Metallophos"/>
    <property type="match status" value="1"/>
</dbReference>
<dbReference type="InterPro" id="IPR004843">
    <property type="entry name" value="Calcineurin-like_PHP"/>
</dbReference>
<evidence type="ECO:0000256" key="2">
    <source>
        <dbReference type="ARBA" id="ARBA00022729"/>
    </source>
</evidence>
<dbReference type="InterPro" id="IPR036907">
    <property type="entry name" value="5'-Nucleotdase_C_sf"/>
</dbReference>
<evidence type="ECO:0000256" key="4">
    <source>
        <dbReference type="SAM" id="MobiDB-lite"/>
    </source>
</evidence>
<dbReference type="Gene3D" id="3.60.21.10">
    <property type="match status" value="1"/>
</dbReference>
<feature type="domain" description="5'-Nucleotidase C-terminal" evidence="6">
    <location>
        <begin position="356"/>
        <end position="474"/>
    </location>
</feature>
<dbReference type="EMBL" id="KN822943">
    <property type="protein sequence ID" value="KIO34287.1"/>
    <property type="molecule type" value="Genomic_DNA"/>
</dbReference>
<gene>
    <name evidence="7" type="ORF">M407DRAFT_16826</name>
</gene>
<evidence type="ECO:0000259" key="6">
    <source>
        <dbReference type="Pfam" id="PF02872"/>
    </source>
</evidence>
<dbReference type="PANTHER" id="PTHR11575">
    <property type="entry name" value="5'-NUCLEOTIDASE-RELATED"/>
    <property type="match status" value="1"/>
</dbReference>
<dbReference type="SUPFAM" id="SSF55816">
    <property type="entry name" value="5'-nucleotidase (syn. UDP-sugar hydrolase), C-terminal domain"/>
    <property type="match status" value="1"/>
</dbReference>
<evidence type="ECO:0008006" key="9">
    <source>
        <dbReference type="Google" id="ProtNLM"/>
    </source>
</evidence>
<dbReference type="InterPro" id="IPR006179">
    <property type="entry name" value="5_nucleotidase/apyrase"/>
</dbReference>
<dbReference type="GO" id="GO:0000166">
    <property type="term" value="F:nucleotide binding"/>
    <property type="evidence" value="ECO:0007669"/>
    <property type="project" value="UniProtKB-KW"/>
</dbReference>
<keyword evidence="8" id="KW-1185">Reference proteome</keyword>
<dbReference type="PRINTS" id="PR01607">
    <property type="entry name" value="APYRASEFAMLY"/>
</dbReference>
<dbReference type="SUPFAM" id="SSF56300">
    <property type="entry name" value="Metallo-dependent phosphatases"/>
    <property type="match status" value="1"/>
</dbReference>
<dbReference type="HOGENOM" id="CLU_005854_1_1_1"/>
<dbReference type="GO" id="GO:0016787">
    <property type="term" value="F:hydrolase activity"/>
    <property type="evidence" value="ECO:0007669"/>
    <property type="project" value="UniProtKB-KW"/>
</dbReference>
<reference evidence="7 8" key="1">
    <citation type="submission" date="2014-04" db="EMBL/GenBank/DDBJ databases">
        <authorList>
            <consortium name="DOE Joint Genome Institute"/>
            <person name="Kuo A."/>
            <person name="Girlanda M."/>
            <person name="Perotto S."/>
            <person name="Kohler A."/>
            <person name="Nagy L.G."/>
            <person name="Floudas D."/>
            <person name="Copeland A."/>
            <person name="Barry K.W."/>
            <person name="Cichocki N."/>
            <person name="Veneault-Fourrey C."/>
            <person name="LaButti K."/>
            <person name="Lindquist E.A."/>
            <person name="Lipzen A."/>
            <person name="Lundell T."/>
            <person name="Morin E."/>
            <person name="Murat C."/>
            <person name="Sun H."/>
            <person name="Tunlid A."/>
            <person name="Henrissat B."/>
            <person name="Grigoriev I.V."/>
            <person name="Hibbett D.S."/>
            <person name="Martin F."/>
            <person name="Nordberg H.P."/>
            <person name="Cantor M.N."/>
            <person name="Hua S.X."/>
        </authorList>
    </citation>
    <scope>NUCLEOTIDE SEQUENCE [LARGE SCALE GENOMIC DNA]</scope>
    <source>
        <strain evidence="7 8">MUT 4182</strain>
    </source>
</reference>
<keyword evidence="3" id="KW-0378">Hydrolase</keyword>
<evidence type="ECO:0000256" key="3">
    <source>
        <dbReference type="RuleBase" id="RU362119"/>
    </source>
</evidence>